<feature type="region of interest" description="Disordered" evidence="1">
    <location>
        <begin position="76"/>
        <end position="96"/>
    </location>
</feature>
<dbReference type="Proteomes" id="UP000078340">
    <property type="component" value="Unassembled WGS sequence"/>
</dbReference>
<organism evidence="2 3">
    <name type="scientific">Purpureocillium lilacinum</name>
    <name type="common">Paecilomyces lilacinus</name>
    <dbReference type="NCBI Taxonomy" id="33203"/>
    <lineage>
        <taxon>Eukaryota</taxon>
        <taxon>Fungi</taxon>
        <taxon>Dikarya</taxon>
        <taxon>Ascomycota</taxon>
        <taxon>Pezizomycotina</taxon>
        <taxon>Sordariomycetes</taxon>
        <taxon>Hypocreomycetidae</taxon>
        <taxon>Hypocreales</taxon>
        <taxon>Ophiocordycipitaceae</taxon>
        <taxon>Purpureocillium</taxon>
    </lineage>
</organism>
<evidence type="ECO:0000313" key="3">
    <source>
        <dbReference type="Proteomes" id="UP000078340"/>
    </source>
</evidence>
<evidence type="ECO:0000256" key="1">
    <source>
        <dbReference type="SAM" id="MobiDB-lite"/>
    </source>
</evidence>
<comment type="caution">
    <text evidence="2">The sequence shown here is derived from an EMBL/GenBank/DDBJ whole genome shotgun (WGS) entry which is preliminary data.</text>
</comment>
<reference evidence="2 3" key="1">
    <citation type="submission" date="2016-02" db="EMBL/GenBank/DDBJ databases">
        <title>Biosynthesis of antibiotic leucinostatins and their inhibition on Phytophthora in bio-control Purpureocillium lilacinum.</title>
        <authorList>
            <person name="Wang G."/>
            <person name="Liu Z."/>
            <person name="Lin R."/>
            <person name="Li E."/>
            <person name="Mao Z."/>
            <person name="Ling J."/>
            <person name="Yin W."/>
            <person name="Xie B."/>
        </authorList>
    </citation>
    <scope>NUCLEOTIDE SEQUENCE [LARGE SCALE GENOMIC DNA]</scope>
    <source>
        <strain evidence="2">PLFJ-1</strain>
    </source>
</reference>
<protein>
    <submittedName>
        <fullName evidence="2">Uncharacterized protein</fullName>
    </submittedName>
</protein>
<evidence type="ECO:0000313" key="2">
    <source>
        <dbReference type="EMBL" id="OAQ85513.1"/>
    </source>
</evidence>
<sequence>MLCSWTVGGPSAACGSLVSLAGVNAARPESYCGHGSTGDDRPAQNRLARLVKTHHDAIQQIKDGVEDASRQMSGRYRRVEVTTETADATGWTKGLT</sequence>
<name>A0A179H7J5_PURLI</name>
<gene>
    <name evidence="2" type="ORF">VFPFJ_07902</name>
</gene>
<dbReference type="EMBL" id="LSBI01000007">
    <property type="protein sequence ID" value="OAQ85513.1"/>
    <property type="molecule type" value="Genomic_DNA"/>
</dbReference>
<accession>A0A179H7J5</accession>
<dbReference type="AlphaFoldDB" id="A0A179H7J5"/>
<proteinExistence type="predicted"/>